<dbReference type="EMBL" id="LAQS01000021">
    <property type="protein sequence ID" value="KKZ72998.1"/>
    <property type="molecule type" value="Genomic_DNA"/>
</dbReference>
<dbReference type="PANTHER" id="PTHR42776:SF27">
    <property type="entry name" value="DIPEPTIDYL PEPTIDASE FAMILY MEMBER 6"/>
    <property type="match status" value="1"/>
</dbReference>
<dbReference type="SUPFAM" id="SSF53474">
    <property type="entry name" value="alpha/beta-Hydrolases"/>
    <property type="match status" value="1"/>
</dbReference>
<dbReference type="PANTHER" id="PTHR42776">
    <property type="entry name" value="SERINE PEPTIDASE S9 FAMILY MEMBER"/>
    <property type="match status" value="1"/>
</dbReference>
<keyword evidence="2" id="KW-0645">Protease</keyword>
<evidence type="ECO:0000313" key="5">
    <source>
        <dbReference type="Proteomes" id="UP000265325"/>
    </source>
</evidence>
<accession>A0A2P2GNA4</accession>
<dbReference type="AlphaFoldDB" id="A0A2P2GNA4"/>
<keyword evidence="5" id="KW-1185">Reference proteome</keyword>
<dbReference type="InterPro" id="IPR011659">
    <property type="entry name" value="WD40"/>
</dbReference>
<gene>
    <name evidence="4" type="ORF">VO63_15435</name>
</gene>
<dbReference type="Gene3D" id="3.40.50.1820">
    <property type="entry name" value="alpha/beta hydrolase"/>
    <property type="match status" value="1"/>
</dbReference>
<dbReference type="Gene3D" id="2.120.10.30">
    <property type="entry name" value="TolB, C-terminal domain"/>
    <property type="match status" value="1"/>
</dbReference>
<dbReference type="SUPFAM" id="SSF82171">
    <property type="entry name" value="DPP6 N-terminal domain-like"/>
    <property type="match status" value="1"/>
</dbReference>
<evidence type="ECO:0000256" key="1">
    <source>
        <dbReference type="ARBA" id="ARBA00022801"/>
    </source>
</evidence>
<name>A0A2P2GNA4_STREW</name>
<evidence type="ECO:0000313" key="4">
    <source>
        <dbReference type="EMBL" id="KKZ72998.1"/>
    </source>
</evidence>
<dbReference type="InterPro" id="IPR011042">
    <property type="entry name" value="6-blade_b-propeller_TolB-like"/>
</dbReference>
<sequence length="612" mass="66632">MPRSVLFGNPHRMSPALAPDGERLAFLAPAASGVLNVHAGPWRARDFRPVTADAGRGVRAFAWSGDGRHILYVQDRDGDENTHLYAVDPAEGPGSARDLTPYEGVQARIVSLDPRRPDRLLVGLNLRDPAVHDAYRLDPATGELELAAVDEGFSRWIADDRLLVRGALRPHPDGSVSLLVRDGAAAPWRELHRAGPEDAPALRPFGFTTGGRTLLLLSSEGSDTARLLRLDTVTGATEEVYADPAHDVEGVGAHPVTGEPQFVLVRRARNDLELLDPSLAADFAALRAAAPGDVSVLGRDRADRHWLVQHNTDDAPAGFRVLHRGGAGRAARTEYLFSHLPALEGRPLARVEPFSFAARDGLRVHGYLTFPPGAGRDRLPTVLSVHGGPWTRDQWGFRAEAQWLADRGYLCLQVNFRGSTGYGKEFTRAGDREWGGRMQDDLQDAVRHAVGLGHADPDRVAIYGGSYGGYAALAGAAFTPGDYRCAVAVAAPSSLLTFIESVPATWGPMAAMLRRRVGSPETDAEFLRARSPLFAADRIRIPLLIGQGARDPRVRREESEQLVAALRRSGVPHEYLLFPDEGHGFVRPRNRLAFHAAAERFLAEHLGGRYEE</sequence>
<feature type="domain" description="Peptidase S9 prolyl oligopeptidase catalytic" evidence="3">
    <location>
        <begin position="395"/>
        <end position="608"/>
    </location>
</feature>
<organism evidence="4 5">
    <name type="scientific">Streptomyces showdoensis</name>
    <dbReference type="NCBI Taxonomy" id="68268"/>
    <lineage>
        <taxon>Bacteria</taxon>
        <taxon>Bacillati</taxon>
        <taxon>Actinomycetota</taxon>
        <taxon>Actinomycetes</taxon>
        <taxon>Kitasatosporales</taxon>
        <taxon>Streptomycetaceae</taxon>
        <taxon>Streptomyces</taxon>
    </lineage>
</organism>
<dbReference type="Pfam" id="PF00326">
    <property type="entry name" value="Peptidase_S9"/>
    <property type="match status" value="1"/>
</dbReference>
<dbReference type="GO" id="GO:0004252">
    <property type="term" value="F:serine-type endopeptidase activity"/>
    <property type="evidence" value="ECO:0007669"/>
    <property type="project" value="TreeGrafter"/>
</dbReference>
<comment type="caution">
    <text evidence="4">The sequence shown here is derived from an EMBL/GenBank/DDBJ whole genome shotgun (WGS) entry which is preliminary data.</text>
</comment>
<evidence type="ECO:0000256" key="2">
    <source>
        <dbReference type="ARBA" id="ARBA00022825"/>
    </source>
</evidence>
<protein>
    <submittedName>
        <fullName evidence="4">Peptidase S9</fullName>
    </submittedName>
</protein>
<dbReference type="Pfam" id="PF07676">
    <property type="entry name" value="PD40"/>
    <property type="match status" value="1"/>
</dbReference>
<proteinExistence type="predicted"/>
<keyword evidence="1" id="KW-0378">Hydrolase</keyword>
<dbReference type="GO" id="GO:0006508">
    <property type="term" value="P:proteolysis"/>
    <property type="evidence" value="ECO:0007669"/>
    <property type="project" value="InterPro"/>
</dbReference>
<dbReference type="InterPro" id="IPR029058">
    <property type="entry name" value="AB_hydrolase_fold"/>
</dbReference>
<dbReference type="InterPro" id="IPR001375">
    <property type="entry name" value="Peptidase_S9_cat"/>
</dbReference>
<keyword evidence="2" id="KW-0720">Serine protease</keyword>
<evidence type="ECO:0000259" key="3">
    <source>
        <dbReference type="Pfam" id="PF00326"/>
    </source>
</evidence>
<dbReference type="Proteomes" id="UP000265325">
    <property type="component" value="Unassembled WGS sequence"/>
</dbReference>
<reference evidence="4 5" key="1">
    <citation type="submission" date="2015-05" db="EMBL/GenBank/DDBJ databases">
        <title>Draft Genome assembly of Streptomyces showdoensis.</title>
        <authorList>
            <person name="Thapa K.K."/>
            <person name="Metsa-Ketela M."/>
        </authorList>
    </citation>
    <scope>NUCLEOTIDE SEQUENCE [LARGE SCALE GENOMIC DNA]</scope>
    <source>
        <strain evidence="4 5">ATCC 15227</strain>
    </source>
</reference>